<dbReference type="PANTHER" id="PTHR47055:SF3">
    <property type="entry name" value="PHORBOL-ESTER_DAG-TYPE DOMAIN-CONTAINING PROTEIN"/>
    <property type="match status" value="1"/>
</dbReference>
<proteinExistence type="predicted"/>
<dbReference type="Pfam" id="PF13843">
    <property type="entry name" value="DDE_Tnp_1_7"/>
    <property type="match status" value="1"/>
</dbReference>
<keyword evidence="4" id="KW-1185">Reference proteome</keyword>
<evidence type="ECO:0000313" key="4">
    <source>
        <dbReference type="Proteomes" id="UP001307889"/>
    </source>
</evidence>
<dbReference type="Proteomes" id="UP001307889">
    <property type="component" value="Chromosome 1"/>
</dbReference>
<evidence type="ECO:0000313" key="3">
    <source>
        <dbReference type="EMBL" id="BES88097.1"/>
    </source>
</evidence>
<feature type="domain" description="PiggyBac transposable element-derived protein" evidence="2">
    <location>
        <begin position="66"/>
        <end position="113"/>
    </location>
</feature>
<dbReference type="EMBL" id="AP028909">
    <property type="protein sequence ID" value="BES88097.1"/>
    <property type="molecule type" value="Genomic_DNA"/>
</dbReference>
<reference evidence="3 4" key="1">
    <citation type="submission" date="2023-09" db="EMBL/GenBank/DDBJ databases">
        <title>Nesidiocoris tenuis whole genome shotgun sequence.</title>
        <authorList>
            <person name="Shibata T."/>
            <person name="Shimoda M."/>
            <person name="Kobayashi T."/>
            <person name="Uehara T."/>
        </authorList>
    </citation>
    <scope>NUCLEOTIDE SEQUENCE [LARGE SCALE GENOMIC DNA]</scope>
    <source>
        <strain evidence="3 4">Japan</strain>
    </source>
</reference>
<evidence type="ECO:0000259" key="2">
    <source>
        <dbReference type="Pfam" id="PF13843"/>
    </source>
</evidence>
<feature type="region of interest" description="Disordered" evidence="1">
    <location>
        <begin position="1"/>
        <end position="32"/>
    </location>
</feature>
<sequence>MVSTKASISKAKQLAKKKKSPAKPQKIASRTRQSMKTVGYRWHNQELNIIADAWNPISTARNVMKTPLEYFQLFIDEEVMKTLVVYTNQYAAKKNKLGNVTEDEIWSFVAILLPRRCSPESHVLAS</sequence>
<evidence type="ECO:0000256" key="1">
    <source>
        <dbReference type="SAM" id="MobiDB-lite"/>
    </source>
</evidence>
<protein>
    <submittedName>
        <fullName evidence="3">PiggyBac transposable element derived</fullName>
    </submittedName>
</protein>
<gene>
    <name evidence="3" type="ORF">NTJ_00903</name>
</gene>
<organism evidence="3 4">
    <name type="scientific">Nesidiocoris tenuis</name>
    <dbReference type="NCBI Taxonomy" id="355587"/>
    <lineage>
        <taxon>Eukaryota</taxon>
        <taxon>Metazoa</taxon>
        <taxon>Ecdysozoa</taxon>
        <taxon>Arthropoda</taxon>
        <taxon>Hexapoda</taxon>
        <taxon>Insecta</taxon>
        <taxon>Pterygota</taxon>
        <taxon>Neoptera</taxon>
        <taxon>Paraneoptera</taxon>
        <taxon>Hemiptera</taxon>
        <taxon>Heteroptera</taxon>
        <taxon>Panheteroptera</taxon>
        <taxon>Cimicomorpha</taxon>
        <taxon>Miridae</taxon>
        <taxon>Dicyphina</taxon>
        <taxon>Nesidiocoris</taxon>
    </lineage>
</organism>
<name>A0ABN7AA40_9HEMI</name>
<dbReference type="PANTHER" id="PTHR47055">
    <property type="entry name" value="DDE_TNP_1_7 DOMAIN-CONTAINING PROTEIN"/>
    <property type="match status" value="1"/>
</dbReference>
<feature type="compositionally biased region" description="Low complexity" evidence="1">
    <location>
        <begin position="1"/>
        <end position="12"/>
    </location>
</feature>
<dbReference type="InterPro" id="IPR029526">
    <property type="entry name" value="PGBD"/>
</dbReference>
<dbReference type="InterPro" id="IPR052638">
    <property type="entry name" value="PiggyBac_TE-derived"/>
</dbReference>
<accession>A0ABN7AA40</accession>